<protein>
    <submittedName>
        <fullName evidence="3">Recombinase family protein</fullName>
    </submittedName>
</protein>
<dbReference type="Proteomes" id="UP000436047">
    <property type="component" value="Unassembled WGS sequence"/>
</dbReference>
<dbReference type="InterPro" id="IPR011109">
    <property type="entry name" value="DNA_bind_recombinase_dom"/>
</dbReference>
<dbReference type="GeneID" id="86053769"/>
<dbReference type="Gene3D" id="3.90.1750.20">
    <property type="entry name" value="Putative Large Serine Recombinase, Chain B, Domain 2"/>
    <property type="match status" value="1"/>
</dbReference>
<dbReference type="GO" id="GO:0000150">
    <property type="term" value="F:DNA strand exchange activity"/>
    <property type="evidence" value="ECO:0007669"/>
    <property type="project" value="InterPro"/>
</dbReference>
<evidence type="ECO:0000313" key="4">
    <source>
        <dbReference type="Proteomes" id="UP000436047"/>
    </source>
</evidence>
<gene>
    <name evidence="3" type="ORF">FYJ45_11970</name>
</gene>
<evidence type="ECO:0000313" key="3">
    <source>
        <dbReference type="EMBL" id="MSS88988.1"/>
    </source>
</evidence>
<dbReference type="InterPro" id="IPR036162">
    <property type="entry name" value="Resolvase-like_N_sf"/>
</dbReference>
<accession>A0A6N7WHQ6</accession>
<dbReference type="InterPro" id="IPR006119">
    <property type="entry name" value="Resolv_N"/>
</dbReference>
<reference evidence="3 4" key="1">
    <citation type="submission" date="2019-08" db="EMBL/GenBank/DDBJ databases">
        <title>In-depth cultivation of the pig gut microbiome towards novel bacterial diversity and tailored functional studies.</title>
        <authorList>
            <person name="Wylensek D."/>
            <person name="Hitch T.C.A."/>
            <person name="Clavel T."/>
        </authorList>
    </citation>
    <scope>NUCLEOTIDE SEQUENCE [LARGE SCALE GENOMIC DNA]</scope>
    <source>
        <strain evidence="3 4">WCA-389-WT-23B</strain>
    </source>
</reference>
<dbReference type="InterPro" id="IPR025827">
    <property type="entry name" value="Zn_ribbon_recom_dom"/>
</dbReference>
<name>A0A6N7WHQ6_9FIRM</name>
<dbReference type="AlphaFoldDB" id="A0A6N7WHQ6"/>
<evidence type="ECO:0000259" key="2">
    <source>
        <dbReference type="PROSITE" id="PS51737"/>
    </source>
</evidence>
<dbReference type="EMBL" id="VUMI01000017">
    <property type="protein sequence ID" value="MSS88988.1"/>
    <property type="molecule type" value="Genomic_DNA"/>
</dbReference>
<dbReference type="Pfam" id="PF13408">
    <property type="entry name" value="Zn_ribbon_recom"/>
    <property type="match status" value="1"/>
</dbReference>
<dbReference type="PANTHER" id="PTHR30461:SF23">
    <property type="entry name" value="DNA RECOMBINASE-RELATED"/>
    <property type="match status" value="1"/>
</dbReference>
<dbReference type="Pfam" id="PF00239">
    <property type="entry name" value="Resolvase"/>
    <property type="match status" value="1"/>
</dbReference>
<sequence>MARVSRRSKIAAAQTGQLPSPMAAQMKKSLRVYRVAVYVRLSIMDTRDRKDSESLQTQIDYLCAYIARHPDLELYDCYRDNGETGTNFERAGFQRMMDDVKAGRVDCIIVKDLSRFGRDFLETGNFLEKVLPFMGVRFISINDNYDSVRADSGDAMSAALKNLMNDIYAKDISHKVFSALDIKKRNGEFIGNYAAYGYMKSPEDKHKLIVDPIAAPVVQRIFQMKKDGMSNAGIARILSEEKVPNPNHHRYLQGIIYTMRYAQNDPWQTQAVKNILQNPVYLGHMAQGKKISKLYAGQRQKIILSSEWVIVPNTHEAIISQELFDAVQEIMKARRDEYHSRLGKYAHFNSENIFEGLVVCACCKRNMTRYKSVYNKGRNVSFNFICPRHASLLDIGCPNAGGLSEDELKAAVFHVIRLQISLLADVESIIKKVEKSAAVRTHRVSIDNEINSAQDRQKRIDTLRQNLFESYASGIVSQADYLFGKSRYDDEYALIERRLEQLADEKAQLPETNPKQNKWFAAFSRFQGEKELRREMLLALVEKIYVNEDKQVHIILKYQDEMKKLLYRGCEYGEGF</sequence>
<dbReference type="PROSITE" id="PS51737">
    <property type="entry name" value="RECOMBINASE_DNA_BIND"/>
    <property type="match status" value="1"/>
</dbReference>
<proteinExistence type="predicted"/>
<dbReference type="PANTHER" id="PTHR30461">
    <property type="entry name" value="DNA-INVERTASE FROM LAMBDOID PROPHAGE"/>
    <property type="match status" value="1"/>
</dbReference>
<dbReference type="GO" id="GO:0003677">
    <property type="term" value="F:DNA binding"/>
    <property type="evidence" value="ECO:0007669"/>
    <property type="project" value="InterPro"/>
</dbReference>
<feature type="domain" description="Resolvase/invertase-type recombinase catalytic" evidence="1">
    <location>
        <begin position="34"/>
        <end position="187"/>
    </location>
</feature>
<evidence type="ECO:0000259" key="1">
    <source>
        <dbReference type="PROSITE" id="PS51736"/>
    </source>
</evidence>
<organism evidence="3 4">
    <name type="scientific">Eisenbergiella porci</name>
    <dbReference type="NCBI Taxonomy" id="2652274"/>
    <lineage>
        <taxon>Bacteria</taxon>
        <taxon>Bacillati</taxon>
        <taxon>Bacillota</taxon>
        <taxon>Clostridia</taxon>
        <taxon>Lachnospirales</taxon>
        <taxon>Lachnospiraceae</taxon>
        <taxon>Eisenbergiella</taxon>
    </lineage>
</organism>
<dbReference type="InterPro" id="IPR050639">
    <property type="entry name" value="SSR_resolvase"/>
</dbReference>
<dbReference type="SUPFAM" id="SSF53041">
    <property type="entry name" value="Resolvase-like"/>
    <property type="match status" value="1"/>
</dbReference>
<comment type="caution">
    <text evidence="3">The sequence shown here is derived from an EMBL/GenBank/DDBJ whole genome shotgun (WGS) entry which is preliminary data.</text>
</comment>
<dbReference type="RefSeq" id="WP_154464763.1">
    <property type="nucleotide sequence ID" value="NZ_VUMI01000017.1"/>
</dbReference>
<keyword evidence="4" id="KW-1185">Reference proteome</keyword>
<dbReference type="InterPro" id="IPR038109">
    <property type="entry name" value="DNA_bind_recomb_sf"/>
</dbReference>
<dbReference type="Gene3D" id="3.40.50.1390">
    <property type="entry name" value="Resolvase, N-terminal catalytic domain"/>
    <property type="match status" value="1"/>
</dbReference>
<dbReference type="PROSITE" id="PS51736">
    <property type="entry name" value="RECOMBINASES_3"/>
    <property type="match status" value="1"/>
</dbReference>
<dbReference type="SMART" id="SM00857">
    <property type="entry name" value="Resolvase"/>
    <property type="match status" value="1"/>
</dbReference>
<feature type="domain" description="Recombinase" evidence="2">
    <location>
        <begin position="195"/>
        <end position="337"/>
    </location>
</feature>
<dbReference type="Pfam" id="PF07508">
    <property type="entry name" value="Recombinase"/>
    <property type="match status" value="1"/>
</dbReference>